<gene>
    <name evidence="11" type="ORF">PVK06_036723</name>
</gene>
<dbReference type="InterPro" id="IPR029071">
    <property type="entry name" value="Ubiquitin-like_domsf"/>
</dbReference>
<dbReference type="InterPro" id="IPR005202">
    <property type="entry name" value="TF_GRAS"/>
</dbReference>
<comment type="similarity">
    <text evidence="6">Belongs to the GRAS family.</text>
</comment>
<comment type="subcellular location">
    <subcellularLocation>
        <location evidence="1">Nucleus</location>
    </subcellularLocation>
</comment>
<evidence type="ECO:0000313" key="11">
    <source>
        <dbReference type="EMBL" id="KAK5795455.1"/>
    </source>
</evidence>
<keyword evidence="3" id="KW-0238">DNA-binding</keyword>
<keyword evidence="2" id="KW-0805">Transcription regulation</keyword>
<dbReference type="SUPFAM" id="SSF54236">
    <property type="entry name" value="Ubiquitin-like"/>
    <property type="match status" value="1"/>
</dbReference>
<dbReference type="InterPro" id="IPR057625">
    <property type="entry name" value="TPR1-6-like_ubiquitin"/>
</dbReference>
<comment type="caution">
    <text evidence="11">The sequence shown here is derived from an EMBL/GenBank/DDBJ whole genome shotgun (WGS) entry which is preliminary data.</text>
</comment>
<feature type="short sequence motif" description="VHIID" evidence="6">
    <location>
        <begin position="1252"/>
        <end position="1256"/>
    </location>
</feature>
<feature type="region of interest" description="Disordered" evidence="7">
    <location>
        <begin position="905"/>
        <end position="929"/>
    </location>
</feature>
<evidence type="ECO:0000256" key="2">
    <source>
        <dbReference type="ARBA" id="ARBA00023015"/>
    </source>
</evidence>
<dbReference type="PANTHER" id="PTHR21717">
    <property type="entry name" value="TELOMERIC REPEAT BINDING PROTEIN"/>
    <property type="match status" value="1"/>
</dbReference>
<feature type="region of interest" description="Disordered" evidence="7">
    <location>
        <begin position="350"/>
        <end position="374"/>
    </location>
</feature>
<dbReference type="PROSITE" id="PS50985">
    <property type="entry name" value="GRAS"/>
    <property type="match status" value="1"/>
</dbReference>
<feature type="short sequence motif" description="LXXLL motif" evidence="6">
    <location>
        <begin position="1351"/>
        <end position="1355"/>
    </location>
</feature>
<evidence type="ECO:0000259" key="8">
    <source>
        <dbReference type="PROSITE" id="PS50053"/>
    </source>
</evidence>
<proteinExistence type="inferred from homology"/>
<dbReference type="InterPro" id="IPR000626">
    <property type="entry name" value="Ubiquitin-like_dom"/>
</dbReference>
<evidence type="ECO:0000259" key="10">
    <source>
        <dbReference type="PROSITE" id="PS51294"/>
    </source>
</evidence>
<dbReference type="Pfam" id="PF03514">
    <property type="entry name" value="GRAS"/>
    <property type="match status" value="1"/>
</dbReference>
<evidence type="ECO:0000256" key="4">
    <source>
        <dbReference type="ARBA" id="ARBA00023163"/>
    </source>
</evidence>
<dbReference type="InterPro" id="IPR001005">
    <property type="entry name" value="SANT/Myb"/>
</dbReference>
<protein>
    <recommendedName>
        <fullName evidence="13">Scarecrow-like protein 9</fullName>
    </recommendedName>
</protein>
<sequence>MVFKKRLDYGFNTFNVPDVPRAPRSIRRRCRSKRVVEDSQICAFELLASLAGKLLQESESSASSNASEGHDRVSIGKDVVKQEIQYDDDEKPLKVECFEQGSCDTSAVASESTNENSDDLKEFKPADSVLDRASIKTRPACLEQMSGDLKSVIRKGNVAYGNFHDDGDLCSPDLGELCDGKSENGFKLERDAKGLETGKSSIANTCPSKDPVALPMTYSAPVNSKRDVKLPSRGDRIPNASFSRHRNDIKLGSRDDDENFSRFNRLSYRFKASRPPTRIGDRRIRKLLTSKYWKVAPKLKDFEHSKADGGIRPLYRKRKSYYNYDRCQYETHYKRRKFFDRSSIVNSDGGISSESVCNSPEKVADGDKGSSAAMSHGACGIPPLLTGNKASHQSKDSHVKFSIKSFRIPELYIEVPESATVGSLKRTVMEAVTALLGGGIRVGVLLQGKKVRDDSRTLSQTGISCEENLDSLGFTLEPGPAKAPPPVCSEEPPLLMSCEKGPQQLTSLPATPVADTAIPDATPDPLLLTDTAHPVDSNHEPVSSQTDVLTDQSLSESRAIVPVPAMNVEALAVIPASPKVRKTELAQRRTRRPFSVLEVEALVQAVEELGTGRWRDIKLRAFENADHRTYVDLKDKWKTLVHTAKISPQQRRGEPVPQELLDRVLAAHAYWSQHQAKQQGKQQPGTLMITDTEPDRNRLATVPTVGNLIVMDGWLKGSNSFVDRVGLNDGTVLALSGRDFDNRFKNEKCVDIPSSEPVMIPGNSGNVVSSLGTCSDRVGLNDGTVLALSGRDFASQFKNENYVDVLPLEHVMVPGNLVPSFGTCSDIVGLNVDNQPVPIPGNSVPSSSVNEGDLHEDFDFSDEVLKYISQMLMEEDMEDKTCMFKESSAALQAAEKAFYEVLGERYPPSPEYDGDQNQESSDESHGQNCWGCSSASISSGSVVDPGHNHDFSEQRALNFPSQASSSHSSGNSTGSVVDGYADSPVSTVRLLEIFNNSESAIQFRKGFEEASKFLPNGGSLFVHGENDGLFLKELKEETKDVAVDKVDKDEISRDGSRGKKKPYPEDLSLECGRSTKQSLVYTESAVSPEMFDMVLLNCQSVTELQKVLQDETSKNVQQNGQLKGSNGGKARGKKHGGKRNMVDLRTLLTLCAQAVAADDRRSANELIKQIRQHSSPMGDGMQRIAHYFIDGLEARLAGSGTQIYTALITKPTSAADVLKAHHLFLAACPFKKLSNFFSNKTIMNLAEDAARLHIIDFGILYGFQWPCLIRRLSSRPGGPPKLRITGIDLPQPGFRPAERVEETGRRLANYAETFKVPFEFHAIAQKWDTIQIEDLGIDRDEVLVVNCMYRLRNLLDETVIVESPRNKVLNLIRKMNPDVFILGIVNGAYSAPFFITRFREALFHFSTLFDMLETNVPREIPERMLIEREIFGWEAMNVIACEGAERIERPETYKQWQMRNTRAGLRQLPLNKEIMQIAKERVDTGYHKDFVIDEDNRWLLQGWKGRIVYALSTWVPAP</sequence>
<dbReference type="InterPro" id="IPR009057">
    <property type="entry name" value="Homeodomain-like_sf"/>
</dbReference>
<feature type="region of interest" description="Disordered" evidence="7">
    <location>
        <begin position="1110"/>
        <end position="1138"/>
    </location>
</feature>
<evidence type="ECO:0000313" key="12">
    <source>
        <dbReference type="Proteomes" id="UP001358586"/>
    </source>
</evidence>
<organism evidence="11 12">
    <name type="scientific">Gossypium arboreum</name>
    <name type="common">Tree cotton</name>
    <name type="synonym">Gossypium nanking</name>
    <dbReference type="NCBI Taxonomy" id="29729"/>
    <lineage>
        <taxon>Eukaryota</taxon>
        <taxon>Viridiplantae</taxon>
        <taxon>Streptophyta</taxon>
        <taxon>Embryophyta</taxon>
        <taxon>Tracheophyta</taxon>
        <taxon>Spermatophyta</taxon>
        <taxon>Magnoliopsida</taxon>
        <taxon>eudicotyledons</taxon>
        <taxon>Gunneridae</taxon>
        <taxon>Pentapetalae</taxon>
        <taxon>rosids</taxon>
        <taxon>malvids</taxon>
        <taxon>Malvales</taxon>
        <taxon>Malvaceae</taxon>
        <taxon>Malvoideae</taxon>
        <taxon>Gossypium</taxon>
    </lineage>
</organism>
<dbReference type="InterPro" id="IPR017930">
    <property type="entry name" value="Myb_dom"/>
</dbReference>
<evidence type="ECO:0000256" key="6">
    <source>
        <dbReference type="PROSITE-ProRule" id="PRU01191"/>
    </source>
</evidence>
<evidence type="ECO:0000256" key="7">
    <source>
        <dbReference type="SAM" id="MobiDB-lite"/>
    </source>
</evidence>
<dbReference type="EMBL" id="JARKNE010000010">
    <property type="protein sequence ID" value="KAK5795455.1"/>
    <property type="molecule type" value="Genomic_DNA"/>
</dbReference>
<comment type="caution">
    <text evidence="6">Lacks conserved residue(s) required for the propagation of feature annotation.</text>
</comment>
<keyword evidence="5" id="KW-0539">Nucleus</keyword>
<evidence type="ECO:0000256" key="5">
    <source>
        <dbReference type="ARBA" id="ARBA00023242"/>
    </source>
</evidence>
<dbReference type="PANTHER" id="PTHR21717:SF73">
    <property type="entry name" value="TELOMERE-BINDING PROTEIN, PUTATIVE-RELATED"/>
    <property type="match status" value="1"/>
</dbReference>
<dbReference type="PROSITE" id="PS50053">
    <property type="entry name" value="UBIQUITIN_2"/>
    <property type="match status" value="1"/>
</dbReference>
<feature type="region of interest" description="Leucine repeat I (LRI)" evidence="6">
    <location>
        <begin position="1142"/>
        <end position="1202"/>
    </location>
</feature>
<keyword evidence="12" id="KW-1185">Reference proteome</keyword>
<feature type="domain" description="Myb-like" evidence="9">
    <location>
        <begin position="586"/>
        <end position="641"/>
    </location>
</feature>
<name>A0ABR0NKA3_GOSAR</name>
<feature type="region of interest" description="VHIID" evidence="6">
    <location>
        <begin position="1221"/>
        <end position="1286"/>
    </location>
</feature>
<keyword evidence="4" id="KW-0804">Transcription</keyword>
<feature type="compositionally biased region" description="Polar residues" evidence="7">
    <location>
        <begin position="1114"/>
        <end position="1124"/>
    </location>
</feature>
<dbReference type="PROSITE" id="PS50090">
    <property type="entry name" value="MYB_LIKE"/>
    <property type="match status" value="1"/>
</dbReference>
<dbReference type="Pfam" id="PF23603">
    <property type="entry name" value="Ubiquitin_TPR1"/>
    <property type="match status" value="1"/>
</dbReference>
<dbReference type="InterPro" id="IPR031105">
    <property type="entry name" value="TRP_plant"/>
</dbReference>
<accession>A0ABR0NKA3</accession>
<evidence type="ECO:0000256" key="1">
    <source>
        <dbReference type="ARBA" id="ARBA00004123"/>
    </source>
</evidence>
<feature type="region of interest" description="Leucine repeat II (LRII)" evidence="6">
    <location>
        <begin position="1302"/>
        <end position="1334"/>
    </location>
</feature>
<reference evidence="11 12" key="1">
    <citation type="submission" date="2023-03" db="EMBL/GenBank/DDBJ databases">
        <title>WGS of Gossypium arboreum.</title>
        <authorList>
            <person name="Yu D."/>
        </authorList>
    </citation>
    <scope>NUCLEOTIDE SEQUENCE [LARGE SCALE GENOMIC DNA]</scope>
    <source>
        <tissue evidence="11">Leaf</tissue>
    </source>
</reference>
<dbReference type="CDD" id="cd11660">
    <property type="entry name" value="SANT_TRF"/>
    <property type="match status" value="1"/>
</dbReference>
<feature type="domain" description="HTH myb-type" evidence="10">
    <location>
        <begin position="586"/>
        <end position="645"/>
    </location>
</feature>
<dbReference type="Proteomes" id="UP001358586">
    <property type="component" value="Chromosome 10"/>
</dbReference>
<evidence type="ECO:0000256" key="3">
    <source>
        <dbReference type="ARBA" id="ARBA00023125"/>
    </source>
</evidence>
<dbReference type="PROSITE" id="PS51294">
    <property type="entry name" value="HTH_MYB"/>
    <property type="match status" value="1"/>
</dbReference>
<dbReference type="Gene3D" id="1.10.246.220">
    <property type="match status" value="1"/>
</dbReference>
<evidence type="ECO:0008006" key="13">
    <source>
        <dbReference type="Google" id="ProtNLM"/>
    </source>
</evidence>
<feature type="region of interest" description="SAW" evidence="6">
    <location>
        <begin position="1440"/>
        <end position="1515"/>
    </location>
</feature>
<dbReference type="SUPFAM" id="SSF46689">
    <property type="entry name" value="Homeodomain-like"/>
    <property type="match status" value="1"/>
</dbReference>
<feature type="domain" description="Ubiquitin-like" evidence="8">
    <location>
        <begin position="399"/>
        <end position="464"/>
    </location>
</feature>
<dbReference type="SMART" id="SM00717">
    <property type="entry name" value="SANT"/>
    <property type="match status" value="1"/>
</dbReference>
<evidence type="ECO:0000259" key="9">
    <source>
        <dbReference type="PROSITE" id="PS50090"/>
    </source>
</evidence>